<dbReference type="Pfam" id="PF03141">
    <property type="entry name" value="Methyltransf_29"/>
    <property type="match status" value="1"/>
</dbReference>
<keyword evidence="5" id="KW-0812">Transmembrane</keyword>
<keyword evidence="12" id="KW-0325">Glycoprotein</keyword>
<organism evidence="17 18">
    <name type="scientific">Brassica cretica</name>
    <name type="common">Mustard</name>
    <dbReference type="NCBI Taxonomy" id="69181"/>
    <lineage>
        <taxon>Eukaryota</taxon>
        <taxon>Viridiplantae</taxon>
        <taxon>Streptophyta</taxon>
        <taxon>Embryophyta</taxon>
        <taxon>Tracheophyta</taxon>
        <taxon>Spermatophyta</taxon>
        <taxon>Magnoliopsida</taxon>
        <taxon>eudicotyledons</taxon>
        <taxon>Gunneridae</taxon>
        <taxon>Pentapetalae</taxon>
        <taxon>rosids</taxon>
        <taxon>malvids</taxon>
        <taxon>Brassicales</taxon>
        <taxon>Brassicaceae</taxon>
        <taxon>Brassiceae</taxon>
        <taxon>Brassica</taxon>
    </lineage>
</organism>
<evidence type="ECO:0000256" key="10">
    <source>
        <dbReference type="ARBA" id="ARBA00022989"/>
    </source>
</evidence>
<dbReference type="InterPro" id="IPR011011">
    <property type="entry name" value="Znf_FYVE_PHD"/>
</dbReference>
<dbReference type="GO" id="GO:0035091">
    <property type="term" value="F:phosphatidylinositol binding"/>
    <property type="evidence" value="ECO:0007669"/>
    <property type="project" value="TreeGrafter"/>
</dbReference>
<proteinExistence type="inferred from homology"/>
<keyword evidence="4" id="KW-0808">Transferase</keyword>
<evidence type="ECO:0000256" key="2">
    <source>
        <dbReference type="ARBA" id="ARBA00008361"/>
    </source>
</evidence>
<comment type="subcellular location">
    <subcellularLocation>
        <location evidence="13">Endomembrane system</location>
        <topology evidence="13">Single-pass membrane protein</topology>
    </subcellularLocation>
    <subcellularLocation>
        <location evidence="1">Membrane</location>
        <topology evidence="1">Single-pass type II membrane protein</topology>
    </subcellularLocation>
</comment>
<dbReference type="CDD" id="cd11526">
    <property type="entry name" value="SYLF_FYVE"/>
    <property type="match status" value="1"/>
</dbReference>
<dbReference type="InterPro" id="IPR051702">
    <property type="entry name" value="SH3_domain_YSC84-like"/>
</dbReference>
<dbReference type="AlphaFoldDB" id="A0A8S9SA49"/>
<keyword evidence="6" id="KW-0479">Metal-binding</keyword>
<keyword evidence="11" id="KW-0472">Membrane</keyword>
<evidence type="ECO:0000256" key="6">
    <source>
        <dbReference type="ARBA" id="ARBA00022723"/>
    </source>
</evidence>
<dbReference type="SMART" id="SM00064">
    <property type="entry name" value="FYVE"/>
    <property type="match status" value="1"/>
</dbReference>
<evidence type="ECO:0000256" key="5">
    <source>
        <dbReference type="ARBA" id="ARBA00022692"/>
    </source>
</evidence>
<name>A0A8S9SA49_BRACR</name>
<dbReference type="GO" id="GO:0016020">
    <property type="term" value="C:membrane"/>
    <property type="evidence" value="ECO:0007669"/>
    <property type="project" value="UniProtKB-SubCell"/>
</dbReference>
<feature type="region of interest" description="Disordered" evidence="15">
    <location>
        <begin position="382"/>
        <end position="423"/>
    </location>
</feature>
<dbReference type="SUPFAM" id="SSF57903">
    <property type="entry name" value="FYVE/PHD zinc finger"/>
    <property type="match status" value="1"/>
</dbReference>
<dbReference type="PANTHER" id="PTHR15629">
    <property type="entry name" value="SH3YL1 PROTEIN"/>
    <property type="match status" value="1"/>
</dbReference>
<keyword evidence="9" id="KW-0735">Signal-anchor</keyword>
<dbReference type="EMBL" id="QGKX02000088">
    <property type="protein sequence ID" value="KAF3588869.1"/>
    <property type="molecule type" value="Genomic_DNA"/>
</dbReference>
<protein>
    <recommendedName>
        <fullName evidence="16">FYVE-type domain-containing protein</fullName>
    </recommendedName>
</protein>
<dbReference type="InterPro" id="IPR004159">
    <property type="entry name" value="Put_SAM_MeTrfase"/>
</dbReference>
<dbReference type="SUPFAM" id="SSF53335">
    <property type="entry name" value="S-adenosyl-L-methionine-dependent methyltransferases"/>
    <property type="match status" value="1"/>
</dbReference>
<reference evidence="17" key="1">
    <citation type="submission" date="2019-12" db="EMBL/GenBank/DDBJ databases">
        <title>Genome sequencing and annotation of Brassica cretica.</title>
        <authorList>
            <person name="Studholme D.J."/>
            <person name="Sarris P."/>
        </authorList>
    </citation>
    <scope>NUCLEOTIDE SEQUENCE</scope>
    <source>
        <strain evidence="17">PFS-109/04</strain>
        <tissue evidence="17">Leaf</tissue>
    </source>
</reference>
<evidence type="ECO:0000313" key="17">
    <source>
        <dbReference type="EMBL" id="KAF3588869.1"/>
    </source>
</evidence>
<evidence type="ECO:0000256" key="15">
    <source>
        <dbReference type="SAM" id="MobiDB-lite"/>
    </source>
</evidence>
<evidence type="ECO:0000256" key="13">
    <source>
        <dbReference type="ARBA" id="ARBA00037847"/>
    </source>
</evidence>
<dbReference type="GO" id="GO:0032259">
    <property type="term" value="P:methylation"/>
    <property type="evidence" value="ECO:0007669"/>
    <property type="project" value="UniProtKB-KW"/>
</dbReference>
<feature type="compositionally biased region" description="Basic and acidic residues" evidence="15">
    <location>
        <begin position="399"/>
        <end position="415"/>
    </location>
</feature>
<dbReference type="PANTHER" id="PTHR15629:SF43">
    <property type="entry name" value="RING_FYVE_PHD-TYPE ZINC FINGER FAMILY PROTEIN"/>
    <property type="match status" value="1"/>
</dbReference>
<sequence>MAGFTMSLNLLLLVAMVATNILSLYHLSSTTSFFQSTLKSSPSSVPTVPDHLLRQLHTIRSAINHLTTHHQPDKSTSTASAVSSSAPPKDLLLYSKLSPIASACHNYPDLLHEYMNYTPFSTCPSDTDLAEKLILRGCHPLPRRRCFSRTPRNPTDSKPESNVICSYYSCKTFDCLTTKFPGLGFDLSLDKSNSQFSSYKSELDLPISQLLQIAKTANSVLRLGIDVGGGTGSFAAAMKARNVTVLTTTMNFNAPYSEAVALRGLVPLHVPLQQRLPVYDGVVDLVRCGRAVNRWIPVTVMEFFLFDLDRVLRGGGYLWLDRFFSKKGTFLESFRTCMFCSKQLIVVEGLEEHEVFFPADKGVRDSHGDSDAGNVVSQTIREDREEDSTLREGFANESKILEPDHQNMKLQKDDSVGDSDAGNVVSQSIRETIQEHYTLREEDSKILESDHQNLKLGMDVNVGDSDAGSVVSQTIRDARQEDSTLRKDESNKLEPDQQKRGKYFFYDTPLSEETGVWIPVSVPPMLEPDHEEWSRGLSFNGGYFPEGEMGWNQILDEDKELTMWDVIVDMLLAARGKATALASGNLESGISFFAGQHLLEQAWQEMAHTLTEANFGNAREILETEPPKWLPDSAASACMLCSVRFHPIMCSRHHCRYCGGLFCRDCSKGRSLLPVKFRVSDPQRVCDVCCVRLETVQPYLMDQVSPAAQLPTHDLTDLSTLRSWVNFPWGQSMEYEIYKATNTIRGYISKVGSSRTERSIPDAILRQAKGLAVITVARVGVMVTYRIGTGLVVARRDDGSWSPPSAISSFGLGWGAQAGGEFIDFIIVLRTREAIRTFGSNTHFVVGAGLSAAVGVTGRAVEADIRAGSGGYAACYTYSCSKGAFVGCSLEGSIFTTRTSENSRFYGSQSLAASDILLGSLPKPPAAAPLYRALGDLFQKMGSETIRSSTTSSFSED</sequence>
<feature type="compositionally biased region" description="Basic and acidic residues" evidence="15">
    <location>
        <begin position="476"/>
        <end position="498"/>
    </location>
</feature>
<evidence type="ECO:0000256" key="7">
    <source>
        <dbReference type="ARBA" id="ARBA00022771"/>
    </source>
</evidence>
<feature type="domain" description="FYVE-type" evidence="16">
    <location>
        <begin position="632"/>
        <end position="694"/>
    </location>
</feature>
<dbReference type="PROSITE" id="PS50178">
    <property type="entry name" value="ZF_FYVE"/>
    <property type="match status" value="1"/>
</dbReference>
<dbReference type="Gene3D" id="3.30.40.10">
    <property type="entry name" value="Zinc/RING finger domain, C3HC4 (zinc finger)"/>
    <property type="match status" value="1"/>
</dbReference>
<evidence type="ECO:0000256" key="4">
    <source>
        <dbReference type="ARBA" id="ARBA00022679"/>
    </source>
</evidence>
<dbReference type="InterPro" id="IPR013083">
    <property type="entry name" value="Znf_RING/FYVE/PHD"/>
</dbReference>
<dbReference type="Pfam" id="PF04366">
    <property type="entry name" value="Ysc84"/>
    <property type="match status" value="1"/>
</dbReference>
<keyword evidence="10" id="KW-1133">Transmembrane helix</keyword>
<dbReference type="InterPro" id="IPR007461">
    <property type="entry name" value="Ysc84_actin-binding"/>
</dbReference>
<gene>
    <name evidence="17" type="ORF">F2Q69_00028344</name>
</gene>
<dbReference type="GO" id="GO:0012505">
    <property type="term" value="C:endomembrane system"/>
    <property type="evidence" value="ECO:0007669"/>
    <property type="project" value="UniProtKB-SubCell"/>
</dbReference>
<accession>A0A8S9SA49</accession>
<evidence type="ECO:0000256" key="12">
    <source>
        <dbReference type="ARBA" id="ARBA00023180"/>
    </source>
</evidence>
<keyword evidence="8" id="KW-0862">Zinc</keyword>
<keyword evidence="7 14" id="KW-0863">Zinc-finger</keyword>
<evidence type="ECO:0000256" key="11">
    <source>
        <dbReference type="ARBA" id="ARBA00023136"/>
    </source>
</evidence>
<evidence type="ECO:0000256" key="8">
    <source>
        <dbReference type="ARBA" id="ARBA00022833"/>
    </source>
</evidence>
<dbReference type="GO" id="GO:0008270">
    <property type="term" value="F:zinc ion binding"/>
    <property type="evidence" value="ECO:0007669"/>
    <property type="project" value="UniProtKB-KW"/>
</dbReference>
<dbReference type="GO" id="GO:0008168">
    <property type="term" value="F:methyltransferase activity"/>
    <property type="evidence" value="ECO:0007669"/>
    <property type="project" value="UniProtKB-KW"/>
</dbReference>
<dbReference type="InterPro" id="IPR017455">
    <property type="entry name" value="Znf_FYVE-rel"/>
</dbReference>
<evidence type="ECO:0000256" key="9">
    <source>
        <dbReference type="ARBA" id="ARBA00022968"/>
    </source>
</evidence>
<comment type="similarity">
    <text evidence="2">Belongs to the methyltransferase superfamily.</text>
</comment>
<evidence type="ECO:0000256" key="14">
    <source>
        <dbReference type="PROSITE-ProRule" id="PRU00091"/>
    </source>
</evidence>
<dbReference type="FunFam" id="3.30.40.10:FF:000151">
    <property type="entry name" value="Zinc finger family protein"/>
    <property type="match status" value="1"/>
</dbReference>
<dbReference type="Pfam" id="PF01363">
    <property type="entry name" value="FYVE"/>
    <property type="match status" value="1"/>
</dbReference>
<evidence type="ECO:0000256" key="1">
    <source>
        <dbReference type="ARBA" id="ARBA00004606"/>
    </source>
</evidence>
<evidence type="ECO:0000259" key="16">
    <source>
        <dbReference type="PROSITE" id="PS50178"/>
    </source>
</evidence>
<evidence type="ECO:0000313" key="18">
    <source>
        <dbReference type="Proteomes" id="UP000712600"/>
    </source>
</evidence>
<comment type="caution">
    <text evidence="17">The sequence shown here is derived from an EMBL/GenBank/DDBJ whole genome shotgun (WGS) entry which is preliminary data.</text>
</comment>
<keyword evidence="3" id="KW-0489">Methyltransferase</keyword>
<dbReference type="Proteomes" id="UP000712600">
    <property type="component" value="Unassembled WGS sequence"/>
</dbReference>
<dbReference type="InterPro" id="IPR000306">
    <property type="entry name" value="Znf_FYVE"/>
</dbReference>
<feature type="region of interest" description="Disordered" evidence="15">
    <location>
        <begin position="472"/>
        <end position="498"/>
    </location>
</feature>
<evidence type="ECO:0000256" key="3">
    <source>
        <dbReference type="ARBA" id="ARBA00022603"/>
    </source>
</evidence>
<dbReference type="InterPro" id="IPR029063">
    <property type="entry name" value="SAM-dependent_MTases_sf"/>
</dbReference>